<dbReference type="Gene3D" id="3.40.30.10">
    <property type="entry name" value="Glutaredoxin"/>
    <property type="match status" value="1"/>
</dbReference>
<evidence type="ECO:0000313" key="2">
    <source>
        <dbReference type="EMBL" id="MBC2668476.1"/>
    </source>
</evidence>
<sequence>MFRSFTALALSASATFVFVAPATAAERQPFTPAAFAAAQAKGRPILVEVKAWWCPVCASQGRTIKAATAAPQYNNLLILSINYDKQKAEWKALGAQKQSTLIGYSGTREVGRVVYTTDKAAINGLLAKTIG</sequence>
<dbReference type="InterPro" id="IPR036249">
    <property type="entry name" value="Thioredoxin-like_sf"/>
</dbReference>
<accession>A0A7X1FWZ0</accession>
<name>A0A7X1FWZ0_9SPHN</name>
<evidence type="ECO:0000256" key="1">
    <source>
        <dbReference type="SAM" id="SignalP"/>
    </source>
</evidence>
<dbReference type="EMBL" id="JACLAX010000003">
    <property type="protein sequence ID" value="MBC2668476.1"/>
    <property type="molecule type" value="Genomic_DNA"/>
</dbReference>
<feature type="chain" id="PRO_5030809379" evidence="1">
    <location>
        <begin position="25"/>
        <end position="131"/>
    </location>
</feature>
<keyword evidence="1" id="KW-0732">Signal</keyword>
<dbReference type="CDD" id="cd02947">
    <property type="entry name" value="TRX_family"/>
    <property type="match status" value="1"/>
</dbReference>
<dbReference type="AlphaFoldDB" id="A0A7X1FWZ0"/>
<dbReference type="Proteomes" id="UP000551327">
    <property type="component" value="Unassembled WGS sequence"/>
</dbReference>
<feature type="signal peptide" evidence="1">
    <location>
        <begin position="1"/>
        <end position="24"/>
    </location>
</feature>
<gene>
    <name evidence="2" type="ORF">H7F53_04890</name>
</gene>
<comment type="caution">
    <text evidence="2">The sequence shown here is derived from an EMBL/GenBank/DDBJ whole genome shotgun (WGS) entry which is preliminary data.</text>
</comment>
<dbReference type="SUPFAM" id="SSF52833">
    <property type="entry name" value="Thioredoxin-like"/>
    <property type="match status" value="1"/>
</dbReference>
<organism evidence="2 3">
    <name type="scientific">Novosphingobium piscinae</name>
    <dbReference type="NCBI Taxonomy" id="1507448"/>
    <lineage>
        <taxon>Bacteria</taxon>
        <taxon>Pseudomonadati</taxon>
        <taxon>Pseudomonadota</taxon>
        <taxon>Alphaproteobacteria</taxon>
        <taxon>Sphingomonadales</taxon>
        <taxon>Sphingomonadaceae</taxon>
        <taxon>Novosphingobium</taxon>
    </lineage>
</organism>
<dbReference type="RefSeq" id="WP_185678348.1">
    <property type="nucleotide sequence ID" value="NZ_JACLAX010000003.1"/>
</dbReference>
<keyword evidence="3" id="KW-1185">Reference proteome</keyword>
<protein>
    <submittedName>
        <fullName evidence="2">Thioredoxin family protein</fullName>
    </submittedName>
</protein>
<evidence type="ECO:0000313" key="3">
    <source>
        <dbReference type="Proteomes" id="UP000551327"/>
    </source>
</evidence>
<proteinExistence type="predicted"/>
<reference evidence="2 3" key="1">
    <citation type="submission" date="2020-08" db="EMBL/GenBank/DDBJ databases">
        <title>The genome sequence of type strain Novosphingobium piscinae KCTC 42194.</title>
        <authorList>
            <person name="Liu Y."/>
        </authorList>
    </citation>
    <scope>NUCLEOTIDE SEQUENCE [LARGE SCALE GENOMIC DNA]</scope>
    <source>
        <strain evidence="2 3">KCTC 42194</strain>
    </source>
</reference>